<organism evidence="11">
    <name type="scientific">Phaeocystis antarctica</name>
    <dbReference type="NCBI Taxonomy" id="33657"/>
    <lineage>
        <taxon>Eukaryota</taxon>
        <taxon>Haptista</taxon>
        <taxon>Haptophyta</taxon>
        <taxon>Prymnesiophyceae</taxon>
        <taxon>Phaeocystales</taxon>
        <taxon>Phaeocystaceae</taxon>
        <taxon>Phaeocystis</taxon>
    </lineage>
</organism>
<dbReference type="PROSITE" id="PS50192">
    <property type="entry name" value="T_SNARE"/>
    <property type="match status" value="1"/>
</dbReference>
<dbReference type="InterPro" id="IPR000727">
    <property type="entry name" value="T_SNARE_dom"/>
</dbReference>
<evidence type="ECO:0000256" key="6">
    <source>
        <dbReference type="ARBA" id="ARBA00022989"/>
    </source>
</evidence>
<dbReference type="Pfam" id="PF05008">
    <property type="entry name" value="V-SNARE"/>
    <property type="match status" value="1"/>
</dbReference>
<dbReference type="GO" id="GO:0005789">
    <property type="term" value="C:endoplasmic reticulum membrane"/>
    <property type="evidence" value="ECO:0007669"/>
    <property type="project" value="TreeGrafter"/>
</dbReference>
<evidence type="ECO:0000259" key="10">
    <source>
        <dbReference type="PROSITE" id="PS50192"/>
    </source>
</evidence>
<dbReference type="GO" id="GO:0012507">
    <property type="term" value="C:ER to Golgi transport vesicle membrane"/>
    <property type="evidence" value="ECO:0007669"/>
    <property type="project" value="TreeGrafter"/>
</dbReference>
<evidence type="ECO:0000256" key="4">
    <source>
        <dbReference type="ARBA" id="ARBA00022692"/>
    </source>
</evidence>
<proteinExistence type="inferred from homology"/>
<keyword evidence="8 9" id="KW-0472">Membrane</keyword>
<keyword evidence="5" id="KW-0653">Protein transport</keyword>
<dbReference type="PANTHER" id="PTHR21230">
    <property type="entry name" value="VESICLE TRANSPORT V-SNARE PROTEIN VTI1-RELATED"/>
    <property type="match status" value="1"/>
</dbReference>
<comment type="similarity">
    <text evidence="2">Belongs to the VTI1 family.</text>
</comment>
<dbReference type="InterPro" id="IPR010989">
    <property type="entry name" value="SNARE"/>
</dbReference>
<dbReference type="GO" id="GO:0031201">
    <property type="term" value="C:SNARE complex"/>
    <property type="evidence" value="ECO:0007669"/>
    <property type="project" value="InterPro"/>
</dbReference>
<dbReference type="InterPro" id="IPR044766">
    <property type="entry name" value="NPSN/SNAP25-like_N_SNARE"/>
</dbReference>
<keyword evidence="6 9" id="KW-1133">Transmembrane helix</keyword>
<dbReference type="Gene3D" id="1.20.5.110">
    <property type="match status" value="1"/>
</dbReference>
<evidence type="ECO:0000256" key="9">
    <source>
        <dbReference type="SAM" id="Phobius"/>
    </source>
</evidence>
<evidence type="ECO:0000256" key="2">
    <source>
        <dbReference type="ARBA" id="ARBA00006108"/>
    </source>
</evidence>
<dbReference type="GO" id="GO:0006906">
    <property type="term" value="P:vesicle fusion"/>
    <property type="evidence" value="ECO:0007669"/>
    <property type="project" value="TreeGrafter"/>
</dbReference>
<evidence type="ECO:0000313" key="11">
    <source>
        <dbReference type="EMBL" id="CAD8511432.1"/>
    </source>
</evidence>
<dbReference type="GO" id="GO:0006886">
    <property type="term" value="P:intracellular protein transport"/>
    <property type="evidence" value="ECO:0007669"/>
    <property type="project" value="InterPro"/>
</dbReference>
<keyword evidence="7" id="KW-0175">Coiled coil</keyword>
<dbReference type="AlphaFoldDB" id="A0A7S0I5P2"/>
<gene>
    <name evidence="11" type="ORF">PANT1444_LOCUS21089</name>
</gene>
<dbReference type="SUPFAM" id="SSF58038">
    <property type="entry name" value="SNARE fusion complex"/>
    <property type="match status" value="1"/>
</dbReference>
<reference evidence="11" key="1">
    <citation type="submission" date="2021-01" db="EMBL/GenBank/DDBJ databases">
        <authorList>
            <person name="Corre E."/>
            <person name="Pelletier E."/>
            <person name="Niang G."/>
            <person name="Scheremetjew M."/>
            <person name="Finn R."/>
            <person name="Kale V."/>
            <person name="Holt S."/>
            <person name="Cochrane G."/>
            <person name="Meng A."/>
            <person name="Brown T."/>
            <person name="Cohen L."/>
        </authorList>
    </citation>
    <scope>NUCLEOTIDE SEQUENCE</scope>
    <source>
        <strain evidence="11">CCMP1374</strain>
    </source>
</reference>
<accession>A0A7S0I5P2</accession>
<evidence type="ECO:0000256" key="1">
    <source>
        <dbReference type="ARBA" id="ARBA00004211"/>
    </source>
</evidence>
<feature type="transmembrane region" description="Helical" evidence="9">
    <location>
        <begin position="189"/>
        <end position="210"/>
    </location>
</feature>
<keyword evidence="3" id="KW-0813">Transport</keyword>
<name>A0A7S0I5P2_9EUKA</name>
<evidence type="ECO:0000256" key="3">
    <source>
        <dbReference type="ARBA" id="ARBA00022448"/>
    </source>
</evidence>
<dbReference type="GO" id="GO:0000149">
    <property type="term" value="F:SNARE binding"/>
    <property type="evidence" value="ECO:0007669"/>
    <property type="project" value="TreeGrafter"/>
</dbReference>
<dbReference type="GO" id="GO:0005794">
    <property type="term" value="C:Golgi apparatus"/>
    <property type="evidence" value="ECO:0007669"/>
    <property type="project" value="TreeGrafter"/>
</dbReference>
<dbReference type="GO" id="GO:0005484">
    <property type="term" value="F:SNAP receptor activity"/>
    <property type="evidence" value="ECO:0007669"/>
    <property type="project" value="InterPro"/>
</dbReference>
<dbReference type="Pfam" id="PF12352">
    <property type="entry name" value="V-SNARE_C"/>
    <property type="match status" value="1"/>
</dbReference>
<dbReference type="Gene3D" id="1.20.58.400">
    <property type="entry name" value="t-snare proteins"/>
    <property type="match status" value="1"/>
</dbReference>
<comment type="subcellular location">
    <subcellularLocation>
        <location evidence="1">Membrane</location>
        <topology evidence="1">Single-pass type IV membrane protein</topology>
    </subcellularLocation>
</comment>
<evidence type="ECO:0000256" key="8">
    <source>
        <dbReference type="ARBA" id="ARBA00023136"/>
    </source>
</evidence>
<dbReference type="GO" id="GO:0031902">
    <property type="term" value="C:late endosome membrane"/>
    <property type="evidence" value="ECO:0007669"/>
    <property type="project" value="TreeGrafter"/>
</dbReference>
<dbReference type="CDD" id="cd15861">
    <property type="entry name" value="SNARE_SNAP25N_23N_29N_SEC9N"/>
    <property type="match status" value="1"/>
</dbReference>
<protein>
    <recommendedName>
        <fullName evidence="10">t-SNARE coiled-coil homology domain-containing protein</fullName>
    </recommendedName>
</protein>
<dbReference type="EMBL" id="HBEP01037245">
    <property type="protein sequence ID" value="CAD8511432.1"/>
    <property type="molecule type" value="Transcribed_RNA"/>
</dbReference>
<sequence>MTEEISYYDEDLTELVAEIERGIDGLRKLSPVAKNQRINELQGRMQRAKQVLQAFKVEMRELPREAAATYDAKAKAHHATLQKLHGDLQWAKTEGSAAAGGSKNVDEMTSGEIIQEGAGIQDKSKAAVDRMKRQIEESKQVGAETASKLKGQTEQLKNIDQDIMKVKSNLKRADLLLRAFMRRMATDKIFMVFMCLIFCGIIAIIAAKALDVEGTEDLNAPTPDELKSSIGGDDVRRRLRFDRDAAGAT</sequence>
<feature type="domain" description="T-SNARE coiled-coil homology" evidence="10">
    <location>
        <begin position="118"/>
        <end position="180"/>
    </location>
</feature>
<dbReference type="InterPro" id="IPR038407">
    <property type="entry name" value="v-SNARE_N_sf"/>
</dbReference>
<evidence type="ECO:0000256" key="7">
    <source>
        <dbReference type="ARBA" id="ARBA00023054"/>
    </source>
</evidence>
<dbReference type="PANTHER" id="PTHR21230:SF79">
    <property type="entry name" value="T-SNARE COILED-COIL HOMOLOGY DOMAIN-CONTAINING PROTEIN"/>
    <property type="match status" value="1"/>
</dbReference>
<keyword evidence="4 9" id="KW-0812">Transmembrane</keyword>
<dbReference type="InterPro" id="IPR007705">
    <property type="entry name" value="Vesicle_trsprt_v-SNARE_N"/>
</dbReference>
<dbReference type="SUPFAM" id="SSF47661">
    <property type="entry name" value="t-snare proteins"/>
    <property type="match status" value="1"/>
</dbReference>
<evidence type="ECO:0000256" key="5">
    <source>
        <dbReference type="ARBA" id="ARBA00022927"/>
    </source>
</evidence>